<dbReference type="Proteomes" id="UP000054166">
    <property type="component" value="Unassembled WGS sequence"/>
</dbReference>
<dbReference type="AlphaFoldDB" id="A0A0C3BYK2"/>
<feature type="compositionally biased region" description="Polar residues" evidence="1">
    <location>
        <begin position="299"/>
        <end position="321"/>
    </location>
</feature>
<feature type="compositionally biased region" description="Polar residues" evidence="1">
    <location>
        <begin position="210"/>
        <end position="223"/>
    </location>
</feature>
<proteinExistence type="predicted"/>
<feature type="region of interest" description="Disordered" evidence="1">
    <location>
        <begin position="1"/>
        <end position="24"/>
    </location>
</feature>
<reference evidence="3" key="2">
    <citation type="submission" date="2015-01" db="EMBL/GenBank/DDBJ databases">
        <title>Evolutionary Origins and Diversification of the Mycorrhizal Mutualists.</title>
        <authorList>
            <consortium name="DOE Joint Genome Institute"/>
            <consortium name="Mycorrhizal Genomics Consortium"/>
            <person name="Kohler A."/>
            <person name="Kuo A."/>
            <person name="Nagy L.G."/>
            <person name="Floudas D."/>
            <person name="Copeland A."/>
            <person name="Barry K.W."/>
            <person name="Cichocki N."/>
            <person name="Veneault-Fourrey C."/>
            <person name="LaButti K."/>
            <person name="Lindquist E.A."/>
            <person name="Lipzen A."/>
            <person name="Lundell T."/>
            <person name="Morin E."/>
            <person name="Murat C."/>
            <person name="Riley R."/>
            <person name="Ohm R."/>
            <person name="Sun H."/>
            <person name="Tunlid A."/>
            <person name="Henrissat B."/>
            <person name="Grigoriev I.V."/>
            <person name="Hibbett D.S."/>
            <person name="Martin F."/>
        </authorList>
    </citation>
    <scope>NUCLEOTIDE SEQUENCE [LARGE SCALE GENOMIC DNA]</scope>
    <source>
        <strain evidence="3">F 1598</strain>
    </source>
</reference>
<feature type="region of interest" description="Disordered" evidence="1">
    <location>
        <begin position="467"/>
        <end position="513"/>
    </location>
</feature>
<feature type="compositionally biased region" description="Low complexity" evidence="1">
    <location>
        <begin position="256"/>
        <end position="275"/>
    </location>
</feature>
<dbReference type="InParanoid" id="A0A0C3BYK2"/>
<dbReference type="HOGENOM" id="CLU_408279_0_0_1"/>
<sequence>MPTTEVTLAKGAEEEGETSSSGRQRVVSWAYPDWQQAPPLSIIHPKPPHYHDSLFNERPLRHDSDSFGEHAGYRNEKEDVVPDADALNVHLLVGVKSAEDTLRAYEIDVGFYYSEPDSSFELEADRSLCKLITDDAIAVGKERWAQSVQNLAGGDIDSLLQSRRDSGVQDLRSPTSSEFFDLTDSENSEHSVDSDPVPSTPKPRPYANVTVKQSSPTPLDYSPSRSLNASASLFVPTLTPVKFPSDFGPSSRFRRAVSSPSPSPSPTHSNFTFPSLNASTLPTLPPTLKKDEQGFYTEVTLSPSTEQTSTSNRAQRSSTSLLPPFLADPSRRTRKTSKTRKIVDQLRSASVNGFDTPTGRGCVPIRSISTPHQLSLIGPSLSISTDGGAHWLEDDVLQSPVDSLQSTTEDFEEEGDGWLRAEVEDADGNPEAKARRTRDLVQALGRNRPDSTHESDSDVNYRDTGWEIFTRPTDGPKKLSKAASSTRRKAPRQRSRKAHSGYRGPSASSPGAPPLMALPLSSLSPTQPFFPAFPIYNASFAYADSSYKFMQMPTQTHCFPSHAAYTGTPFGPITLFPPVLQLPTTVSMNMQGSITGGTGMRHTLW</sequence>
<dbReference type="EMBL" id="KN832994">
    <property type="protein sequence ID" value="KIM82472.1"/>
    <property type="molecule type" value="Genomic_DNA"/>
</dbReference>
<reference evidence="2 3" key="1">
    <citation type="submission" date="2014-04" db="EMBL/GenBank/DDBJ databases">
        <authorList>
            <consortium name="DOE Joint Genome Institute"/>
            <person name="Kuo A."/>
            <person name="Tarkka M."/>
            <person name="Buscot F."/>
            <person name="Kohler A."/>
            <person name="Nagy L.G."/>
            <person name="Floudas D."/>
            <person name="Copeland A."/>
            <person name="Barry K.W."/>
            <person name="Cichocki N."/>
            <person name="Veneault-Fourrey C."/>
            <person name="LaButti K."/>
            <person name="Lindquist E.A."/>
            <person name="Lipzen A."/>
            <person name="Lundell T."/>
            <person name="Morin E."/>
            <person name="Murat C."/>
            <person name="Sun H."/>
            <person name="Tunlid A."/>
            <person name="Henrissat B."/>
            <person name="Grigoriev I.V."/>
            <person name="Hibbett D.S."/>
            <person name="Martin F."/>
            <person name="Nordberg H.P."/>
            <person name="Cantor M.N."/>
            <person name="Hua S.X."/>
        </authorList>
    </citation>
    <scope>NUCLEOTIDE SEQUENCE [LARGE SCALE GENOMIC DNA]</scope>
    <source>
        <strain evidence="2 3">F 1598</strain>
    </source>
</reference>
<keyword evidence="3" id="KW-1185">Reference proteome</keyword>
<evidence type="ECO:0000313" key="3">
    <source>
        <dbReference type="Proteomes" id="UP000054166"/>
    </source>
</evidence>
<feature type="region of interest" description="Disordered" evidence="1">
    <location>
        <begin position="245"/>
        <end position="340"/>
    </location>
</feature>
<dbReference type="OrthoDB" id="2943086at2759"/>
<organism evidence="2 3">
    <name type="scientific">Piloderma croceum (strain F 1598)</name>
    <dbReference type="NCBI Taxonomy" id="765440"/>
    <lineage>
        <taxon>Eukaryota</taxon>
        <taxon>Fungi</taxon>
        <taxon>Dikarya</taxon>
        <taxon>Basidiomycota</taxon>
        <taxon>Agaricomycotina</taxon>
        <taxon>Agaricomycetes</taxon>
        <taxon>Agaricomycetidae</taxon>
        <taxon>Atheliales</taxon>
        <taxon>Atheliaceae</taxon>
        <taxon>Piloderma</taxon>
    </lineage>
</organism>
<dbReference type="STRING" id="765440.A0A0C3BYK2"/>
<feature type="compositionally biased region" description="Basic residues" evidence="1">
    <location>
        <begin position="486"/>
        <end position="500"/>
    </location>
</feature>
<name>A0A0C3BYK2_PILCF</name>
<protein>
    <submittedName>
        <fullName evidence="2">Uncharacterized protein</fullName>
    </submittedName>
</protein>
<evidence type="ECO:0000256" key="1">
    <source>
        <dbReference type="SAM" id="MobiDB-lite"/>
    </source>
</evidence>
<accession>A0A0C3BYK2</accession>
<evidence type="ECO:0000313" key="2">
    <source>
        <dbReference type="EMBL" id="KIM82472.1"/>
    </source>
</evidence>
<feature type="region of interest" description="Disordered" evidence="1">
    <location>
        <begin position="167"/>
        <end position="223"/>
    </location>
</feature>
<gene>
    <name evidence="2" type="ORF">PILCRDRAFT_785193</name>
</gene>